<evidence type="ECO:0000259" key="3">
    <source>
        <dbReference type="Pfam" id="PF00890"/>
    </source>
</evidence>
<dbReference type="InterPro" id="IPR027477">
    <property type="entry name" value="Succ_DH/fumarate_Rdtase_cat_sf"/>
</dbReference>
<sequence>MKFGVLKKRPLTAKRDNLVYRFFSNSTVLATGGYERIFFSCTAAHTVTGDGNAMVSRAGFPLQDMEFIQFHPTGVYGVGVLITEGARGEGGFLVNAKGERFMPKYAPHAKDLASRDVVSRSIVMEILEGRGCGPLKDHALLQLHHLPRDQILKRLPGITRTAHDFLGIDITREPIPVLATAHYAMGGYPLLTEERC</sequence>
<organism evidence="4 5">
    <name type="scientific">Molorchus minor</name>
    <dbReference type="NCBI Taxonomy" id="1323400"/>
    <lineage>
        <taxon>Eukaryota</taxon>
        <taxon>Metazoa</taxon>
        <taxon>Ecdysozoa</taxon>
        <taxon>Arthropoda</taxon>
        <taxon>Hexapoda</taxon>
        <taxon>Insecta</taxon>
        <taxon>Pterygota</taxon>
        <taxon>Neoptera</taxon>
        <taxon>Endopterygota</taxon>
        <taxon>Coleoptera</taxon>
        <taxon>Polyphaga</taxon>
        <taxon>Cucujiformia</taxon>
        <taxon>Chrysomeloidea</taxon>
        <taxon>Cerambycidae</taxon>
        <taxon>Lamiinae</taxon>
        <taxon>Monochamini</taxon>
        <taxon>Molorchus</taxon>
    </lineage>
</organism>
<proteinExistence type="predicted"/>
<dbReference type="Proteomes" id="UP001162164">
    <property type="component" value="Unassembled WGS sequence"/>
</dbReference>
<evidence type="ECO:0000256" key="1">
    <source>
        <dbReference type="ARBA" id="ARBA00022630"/>
    </source>
</evidence>
<dbReference type="SUPFAM" id="SSF51905">
    <property type="entry name" value="FAD/NAD(P)-binding domain"/>
    <property type="match status" value="1"/>
</dbReference>
<dbReference type="InterPro" id="IPR003953">
    <property type="entry name" value="FAD-dep_OxRdtase_2_FAD-bd"/>
</dbReference>
<dbReference type="Gene3D" id="3.50.50.60">
    <property type="entry name" value="FAD/NAD(P)-binding domain"/>
    <property type="match status" value="1"/>
</dbReference>
<dbReference type="SUPFAM" id="SSF56425">
    <property type="entry name" value="Succinate dehydrogenase/fumarate reductase flavoprotein, catalytic domain"/>
    <property type="match status" value="1"/>
</dbReference>
<keyword evidence="5" id="KW-1185">Reference proteome</keyword>
<keyword evidence="2" id="KW-0560">Oxidoreductase</keyword>
<dbReference type="PANTHER" id="PTHR11632">
    <property type="entry name" value="SUCCINATE DEHYDROGENASE 2 FLAVOPROTEIN SUBUNIT"/>
    <property type="match status" value="1"/>
</dbReference>
<reference evidence="4" key="1">
    <citation type="journal article" date="2023" name="Insect Mol. Biol.">
        <title>Genome sequencing provides insights into the evolution of gene families encoding plant cell wall-degrading enzymes in longhorned beetles.</title>
        <authorList>
            <person name="Shin N.R."/>
            <person name="Okamura Y."/>
            <person name="Kirsch R."/>
            <person name="Pauchet Y."/>
        </authorList>
    </citation>
    <scope>NUCLEOTIDE SEQUENCE</scope>
    <source>
        <strain evidence="4">MMC_N1</strain>
    </source>
</reference>
<dbReference type="Gene3D" id="3.90.700.10">
    <property type="entry name" value="Succinate dehydrogenase/fumarate reductase flavoprotein, catalytic domain"/>
    <property type="match status" value="1"/>
</dbReference>
<gene>
    <name evidence="4" type="ORF">NQ317_001512</name>
</gene>
<keyword evidence="1" id="KW-0285">Flavoprotein</keyword>
<dbReference type="Pfam" id="PF00890">
    <property type="entry name" value="FAD_binding_2"/>
    <property type="match status" value="1"/>
</dbReference>
<comment type="caution">
    <text evidence="4">The sequence shown here is derived from an EMBL/GenBank/DDBJ whole genome shotgun (WGS) entry which is preliminary data.</text>
</comment>
<evidence type="ECO:0000256" key="2">
    <source>
        <dbReference type="ARBA" id="ARBA00023002"/>
    </source>
</evidence>
<protein>
    <recommendedName>
        <fullName evidence="3">FAD-dependent oxidoreductase 2 FAD-binding domain-containing protein</fullName>
    </recommendedName>
</protein>
<accession>A0ABQ9JV25</accession>
<evidence type="ECO:0000313" key="5">
    <source>
        <dbReference type="Proteomes" id="UP001162164"/>
    </source>
</evidence>
<dbReference type="EMBL" id="JAPWTJ010000140">
    <property type="protein sequence ID" value="KAJ8982188.1"/>
    <property type="molecule type" value="Genomic_DNA"/>
</dbReference>
<feature type="domain" description="FAD-dependent oxidoreductase 2 FAD-binding" evidence="3">
    <location>
        <begin position="20"/>
        <end position="187"/>
    </location>
</feature>
<name>A0ABQ9JV25_9CUCU</name>
<evidence type="ECO:0000313" key="4">
    <source>
        <dbReference type="EMBL" id="KAJ8982188.1"/>
    </source>
</evidence>
<dbReference type="InterPro" id="IPR036188">
    <property type="entry name" value="FAD/NAD-bd_sf"/>
</dbReference>
<dbReference type="InterPro" id="IPR030664">
    <property type="entry name" value="SdhA/FrdA/AprA"/>
</dbReference>
<dbReference type="PANTHER" id="PTHR11632:SF51">
    <property type="entry name" value="SUCCINATE DEHYDROGENASE [UBIQUINONE] FLAVOPROTEIN SUBUNIT, MITOCHONDRIAL"/>
    <property type="match status" value="1"/>
</dbReference>